<dbReference type="GO" id="GO:0005886">
    <property type="term" value="C:plasma membrane"/>
    <property type="evidence" value="ECO:0007669"/>
    <property type="project" value="UniProtKB-SubCell"/>
</dbReference>
<name>A0A5C6RSG9_9FLAO</name>
<comment type="subcellular location">
    <subcellularLocation>
        <location evidence="1">Cell membrane</location>
        <topology evidence="1">Multi-pass membrane protein</topology>
    </subcellularLocation>
</comment>
<dbReference type="InterPro" id="IPR050445">
    <property type="entry name" value="Bact_polysacc_biosynth/exp"/>
</dbReference>
<evidence type="ECO:0000256" key="6">
    <source>
        <dbReference type="SAM" id="Phobius"/>
    </source>
</evidence>
<keyword evidence="3 6" id="KW-0812">Transmembrane</keyword>
<evidence type="ECO:0000313" key="8">
    <source>
        <dbReference type="EMBL" id="TXB65386.1"/>
    </source>
</evidence>
<dbReference type="InterPro" id="IPR003856">
    <property type="entry name" value="LPS_length_determ_N"/>
</dbReference>
<evidence type="ECO:0000256" key="5">
    <source>
        <dbReference type="ARBA" id="ARBA00023136"/>
    </source>
</evidence>
<dbReference type="PANTHER" id="PTHR32309:SF13">
    <property type="entry name" value="FERRIC ENTEROBACTIN TRANSPORT PROTEIN FEPE"/>
    <property type="match status" value="1"/>
</dbReference>
<reference evidence="8 9" key="1">
    <citation type="submission" date="2019-08" db="EMBL/GenBank/DDBJ databases">
        <title>Genome of Vicingus serpentipes NCIMB 15042.</title>
        <authorList>
            <person name="Bowman J.P."/>
        </authorList>
    </citation>
    <scope>NUCLEOTIDE SEQUENCE [LARGE SCALE GENOMIC DNA]</scope>
    <source>
        <strain evidence="8 9">NCIMB 15042</strain>
    </source>
</reference>
<accession>A0A5C6RSG9</accession>
<keyword evidence="2" id="KW-1003">Cell membrane</keyword>
<dbReference type="Pfam" id="PF02706">
    <property type="entry name" value="Wzz"/>
    <property type="match status" value="1"/>
</dbReference>
<evidence type="ECO:0000256" key="3">
    <source>
        <dbReference type="ARBA" id="ARBA00022692"/>
    </source>
</evidence>
<evidence type="ECO:0000259" key="7">
    <source>
        <dbReference type="Pfam" id="PF02706"/>
    </source>
</evidence>
<sequence length="332" mass="38543">MSTEDRNLYQFNKQSFYSQIMLWKKQLLFVALFSIICSSIFSFFIKDKYQSSVILYPTTTSSISKALITENFGGKDDILEFGDIEQAEQLIQILNSDEIKDRIVEKYDLMNHYCVDENDDYKRTKLDRLYKDNISFKLTKYMAVEIKVLDCSSDTAALIANDISMFLDTVKNRMRREIAIEAFKIVENEYNYQNNYVVKLEDSLTTLRQLGVIDYESQAERITEQMSIAILQGKQNAVKALEDKLSVLSKYGGAYVSIRDQLEYEKKQLTFIHSKYQSAKVDAESNLQHKFIVNKAVPAEKPVYPIRWLIVLISTISVLLLSIFLILLFNKK</sequence>
<evidence type="ECO:0000256" key="4">
    <source>
        <dbReference type="ARBA" id="ARBA00022989"/>
    </source>
</evidence>
<keyword evidence="5 6" id="KW-0472">Membrane</keyword>
<feature type="transmembrane region" description="Helical" evidence="6">
    <location>
        <begin position="27"/>
        <end position="45"/>
    </location>
</feature>
<evidence type="ECO:0000313" key="9">
    <source>
        <dbReference type="Proteomes" id="UP000321721"/>
    </source>
</evidence>
<gene>
    <name evidence="8" type="ORF">FRY74_08155</name>
</gene>
<organism evidence="8 9">
    <name type="scientific">Vicingus serpentipes</name>
    <dbReference type="NCBI Taxonomy" id="1926625"/>
    <lineage>
        <taxon>Bacteria</taxon>
        <taxon>Pseudomonadati</taxon>
        <taxon>Bacteroidota</taxon>
        <taxon>Flavobacteriia</taxon>
        <taxon>Flavobacteriales</taxon>
        <taxon>Vicingaceae</taxon>
        <taxon>Vicingus</taxon>
    </lineage>
</organism>
<comment type="caution">
    <text evidence="8">The sequence shown here is derived from an EMBL/GenBank/DDBJ whole genome shotgun (WGS) entry which is preliminary data.</text>
</comment>
<evidence type="ECO:0000256" key="2">
    <source>
        <dbReference type="ARBA" id="ARBA00022475"/>
    </source>
</evidence>
<dbReference type="GO" id="GO:0004713">
    <property type="term" value="F:protein tyrosine kinase activity"/>
    <property type="evidence" value="ECO:0007669"/>
    <property type="project" value="TreeGrafter"/>
</dbReference>
<dbReference type="EMBL" id="VOOS01000003">
    <property type="protein sequence ID" value="TXB65386.1"/>
    <property type="molecule type" value="Genomic_DNA"/>
</dbReference>
<dbReference type="AlphaFoldDB" id="A0A5C6RSG9"/>
<feature type="transmembrane region" description="Helical" evidence="6">
    <location>
        <begin position="308"/>
        <end position="329"/>
    </location>
</feature>
<keyword evidence="9" id="KW-1185">Reference proteome</keyword>
<evidence type="ECO:0000256" key="1">
    <source>
        <dbReference type="ARBA" id="ARBA00004651"/>
    </source>
</evidence>
<keyword evidence="4 6" id="KW-1133">Transmembrane helix</keyword>
<feature type="domain" description="Polysaccharide chain length determinant N-terminal" evidence="7">
    <location>
        <begin position="24"/>
        <end position="105"/>
    </location>
</feature>
<protein>
    <recommendedName>
        <fullName evidence="7">Polysaccharide chain length determinant N-terminal domain-containing protein</fullName>
    </recommendedName>
</protein>
<dbReference type="RefSeq" id="WP_147100372.1">
    <property type="nucleotide sequence ID" value="NZ_VOOS01000003.1"/>
</dbReference>
<proteinExistence type="predicted"/>
<dbReference type="OrthoDB" id="1524741at2"/>
<dbReference type="PANTHER" id="PTHR32309">
    <property type="entry name" value="TYROSINE-PROTEIN KINASE"/>
    <property type="match status" value="1"/>
</dbReference>
<dbReference type="Proteomes" id="UP000321721">
    <property type="component" value="Unassembled WGS sequence"/>
</dbReference>